<organism evidence="3 4">
    <name type="scientific">Acetobacter lambici</name>
    <dbReference type="NCBI Taxonomy" id="1332824"/>
    <lineage>
        <taxon>Bacteria</taxon>
        <taxon>Pseudomonadati</taxon>
        <taxon>Pseudomonadota</taxon>
        <taxon>Alphaproteobacteria</taxon>
        <taxon>Acetobacterales</taxon>
        <taxon>Acetobacteraceae</taxon>
        <taxon>Acetobacter</taxon>
    </lineage>
</organism>
<dbReference type="SMART" id="SM00974">
    <property type="entry name" value="T5orf172"/>
    <property type="match status" value="1"/>
</dbReference>
<feature type="region of interest" description="Disordered" evidence="1">
    <location>
        <begin position="149"/>
        <end position="170"/>
    </location>
</feature>
<gene>
    <name evidence="3" type="ORF">NKW50_10310</name>
</gene>
<comment type="caution">
    <text evidence="3">The sequence shown here is derived from an EMBL/GenBank/DDBJ whole genome shotgun (WGS) entry which is preliminary data.</text>
</comment>
<reference evidence="3 4" key="1">
    <citation type="submission" date="2022-06" db="EMBL/GenBank/DDBJ databases">
        <title>Acetobacer genomes from food samples.</title>
        <authorList>
            <person name="Sombolestani A."/>
        </authorList>
    </citation>
    <scope>NUCLEOTIDE SEQUENCE [LARGE SCALE GENOMIC DNA]</scope>
    <source>
        <strain evidence="3 4">R-83285</strain>
    </source>
</reference>
<evidence type="ECO:0000313" key="3">
    <source>
        <dbReference type="EMBL" id="MCP1258982.1"/>
    </source>
</evidence>
<sequence>DIHFDGAHIHFYMNNDSHECLVVYFLYTKRQGSIACDELFIRVNYAIFLLMMDNISGIIYVLTNPVMPGVVKIGKTDQPIEARLKQLYNTSIPVPFECYYAKRVNEYHNVERKIHEIFEDNRINQKREFFRIDPEKIRILLDLIEGEEVADEKEPTPSPANPEDNENEITADDVDAFEREQKRRENFRFSMIGITPGDELHCYRTPEISCRVNDEKNLVEYEGEVMTLSDAAKRVSIAQGYKARQLSGPRFWTFKGKSLDAIRQENE</sequence>
<dbReference type="EMBL" id="JAMYZZ010000019">
    <property type="protein sequence ID" value="MCP1258982.1"/>
    <property type="molecule type" value="Genomic_DNA"/>
</dbReference>
<dbReference type="Pfam" id="PF10544">
    <property type="entry name" value="T5orf172"/>
    <property type="match status" value="1"/>
</dbReference>
<protein>
    <submittedName>
        <fullName evidence="3">GIY-YIG nuclease family protein</fullName>
    </submittedName>
</protein>
<evidence type="ECO:0000313" key="4">
    <source>
        <dbReference type="Proteomes" id="UP001523528"/>
    </source>
</evidence>
<keyword evidence="4" id="KW-1185">Reference proteome</keyword>
<feature type="domain" description="Bacteriophage T5 Orf172 DNA-binding" evidence="2">
    <location>
        <begin position="65"/>
        <end position="144"/>
    </location>
</feature>
<dbReference type="InterPro" id="IPR018306">
    <property type="entry name" value="Phage_T5_Orf172_DNA-bd"/>
</dbReference>
<feature type="non-terminal residue" evidence="3">
    <location>
        <position position="1"/>
    </location>
</feature>
<name>A0ABT1F191_9PROT</name>
<accession>A0ABT1F191</accession>
<dbReference type="Proteomes" id="UP001523528">
    <property type="component" value="Unassembled WGS sequence"/>
</dbReference>
<dbReference type="RefSeq" id="WP_253544119.1">
    <property type="nucleotide sequence ID" value="NZ_JAMYZZ010000019.1"/>
</dbReference>
<evidence type="ECO:0000259" key="2">
    <source>
        <dbReference type="SMART" id="SM00974"/>
    </source>
</evidence>
<evidence type="ECO:0000256" key="1">
    <source>
        <dbReference type="SAM" id="MobiDB-lite"/>
    </source>
</evidence>
<proteinExistence type="predicted"/>